<accession>A0A073IIZ7</accession>
<sequence>MTRTAKILHLAALTAAAALFVLSTSSVKAQTSPNCGEREAVITRLADRYGETRQSVGLGSNNSMVEVFASDETGSWTILVTTTAGMSCLVASGQAFEEVAEALPAKGNDA</sequence>
<dbReference type="OrthoDB" id="9810895at2"/>
<proteinExistence type="predicted"/>
<dbReference type="eggNOG" id="ENOG503339E">
    <property type="taxonomic scope" value="Bacteria"/>
</dbReference>
<dbReference type="STRING" id="1300350.Z948_861"/>
<keyword evidence="1" id="KW-0732">Signal</keyword>
<gene>
    <name evidence="2" type="ORF">DSW25_05850</name>
</gene>
<dbReference type="EMBL" id="JAMC01000002">
    <property type="protein sequence ID" value="KEJ89744.1"/>
    <property type="molecule type" value="Genomic_DNA"/>
</dbReference>
<keyword evidence="3" id="KW-1185">Reference proteome</keyword>
<name>A0A073IIZ7_9RHOB</name>
<feature type="signal peptide" evidence="1">
    <location>
        <begin position="1"/>
        <end position="29"/>
    </location>
</feature>
<reference evidence="2 3" key="1">
    <citation type="submission" date="2014-01" db="EMBL/GenBank/DDBJ databases">
        <title>Sulfitobacter donghicola JCM 14565 Genome Sequencing.</title>
        <authorList>
            <person name="Lai Q."/>
            <person name="Hong Z."/>
        </authorList>
    </citation>
    <scope>NUCLEOTIDE SEQUENCE [LARGE SCALE GENOMIC DNA]</scope>
    <source>
        <strain evidence="2 3">JCM 14565</strain>
    </source>
</reference>
<evidence type="ECO:0000313" key="3">
    <source>
        <dbReference type="Proteomes" id="UP000027734"/>
    </source>
</evidence>
<organism evidence="2 3">
    <name type="scientific">Sulfitobacter donghicola DSW-25 = KCTC 12864 = JCM 14565</name>
    <dbReference type="NCBI Taxonomy" id="1300350"/>
    <lineage>
        <taxon>Bacteria</taxon>
        <taxon>Pseudomonadati</taxon>
        <taxon>Pseudomonadota</taxon>
        <taxon>Alphaproteobacteria</taxon>
        <taxon>Rhodobacterales</taxon>
        <taxon>Roseobacteraceae</taxon>
        <taxon>Sulfitobacter</taxon>
    </lineage>
</organism>
<evidence type="ECO:0000313" key="2">
    <source>
        <dbReference type="EMBL" id="KEJ89744.1"/>
    </source>
</evidence>
<evidence type="ECO:0000256" key="1">
    <source>
        <dbReference type="SAM" id="SignalP"/>
    </source>
</evidence>
<feature type="chain" id="PRO_5001691593" evidence="1">
    <location>
        <begin position="30"/>
        <end position="110"/>
    </location>
</feature>
<dbReference type="RefSeq" id="WP_025058321.1">
    <property type="nucleotide sequence ID" value="NZ_JAMC01000002.1"/>
</dbReference>
<dbReference type="Proteomes" id="UP000027734">
    <property type="component" value="Unassembled WGS sequence"/>
</dbReference>
<protein>
    <submittedName>
        <fullName evidence="2">Uncharacterized protein</fullName>
    </submittedName>
</protein>
<dbReference type="AlphaFoldDB" id="A0A073IIZ7"/>
<comment type="caution">
    <text evidence="2">The sequence shown here is derived from an EMBL/GenBank/DDBJ whole genome shotgun (WGS) entry which is preliminary data.</text>
</comment>